<accession>A0AAW0FHR7</accession>
<keyword evidence="2" id="KW-1185">Reference proteome</keyword>
<dbReference type="EMBL" id="JASBNA010000050">
    <property type="protein sequence ID" value="KAK7680306.1"/>
    <property type="molecule type" value="Genomic_DNA"/>
</dbReference>
<reference evidence="1 2" key="1">
    <citation type="submission" date="2022-09" db="EMBL/GenBank/DDBJ databases">
        <authorList>
            <person name="Palmer J.M."/>
        </authorList>
    </citation>
    <scope>NUCLEOTIDE SEQUENCE [LARGE SCALE GENOMIC DNA]</scope>
    <source>
        <strain evidence="1 2">DSM 7382</strain>
    </source>
</reference>
<dbReference type="Proteomes" id="UP001385951">
    <property type="component" value="Unassembled WGS sequence"/>
</dbReference>
<protein>
    <recommendedName>
        <fullName evidence="3">Protein kinase domain-containing protein</fullName>
    </recommendedName>
</protein>
<comment type="caution">
    <text evidence="1">The sequence shown here is derived from an EMBL/GenBank/DDBJ whole genome shotgun (WGS) entry which is preliminary data.</text>
</comment>
<name>A0AAW0FHR7_9APHY</name>
<proteinExistence type="predicted"/>
<evidence type="ECO:0000313" key="1">
    <source>
        <dbReference type="EMBL" id="KAK7680306.1"/>
    </source>
</evidence>
<evidence type="ECO:0008006" key="3">
    <source>
        <dbReference type="Google" id="ProtNLM"/>
    </source>
</evidence>
<dbReference type="AlphaFoldDB" id="A0AAW0FHR7"/>
<evidence type="ECO:0000313" key="2">
    <source>
        <dbReference type="Proteomes" id="UP001385951"/>
    </source>
</evidence>
<sequence>MPKSPLSSLDLFSSVTIHGITDSKDGQPTPFTMKRDISFPHQMAHCMDTTEKAWEYSMQPHPIPVDGLHLELELGDLIGRGSSGHVYAVRVIRISLSGSKDTNSLHTDIQLPELCIKLAEPNRTGGIARETWFYEQLRLEGLEGVVSPRFYGFFTSPCDHNRVVPWRTDDWTFQDEEFDIFESEDGLMLQEYVMSEPCEDEPRWFDDELGSHQNSKWLEFRQSCSTPLVSILLLEKLGETLERGYKIEECSYMNDADEVLEDVVWKGFAHGDIRYNQFALAPNSIHCPRHMHPHKGIYVRL</sequence>
<organism evidence="1 2">
    <name type="scientific">Cerrena zonata</name>
    <dbReference type="NCBI Taxonomy" id="2478898"/>
    <lineage>
        <taxon>Eukaryota</taxon>
        <taxon>Fungi</taxon>
        <taxon>Dikarya</taxon>
        <taxon>Basidiomycota</taxon>
        <taxon>Agaricomycotina</taxon>
        <taxon>Agaricomycetes</taxon>
        <taxon>Polyporales</taxon>
        <taxon>Cerrenaceae</taxon>
        <taxon>Cerrena</taxon>
    </lineage>
</organism>
<gene>
    <name evidence="1" type="ORF">QCA50_016546</name>
</gene>